<dbReference type="InterPro" id="IPR051162">
    <property type="entry name" value="T4SS_component"/>
</dbReference>
<dbReference type="RefSeq" id="WP_134256215.1">
    <property type="nucleotide sequence ID" value="NZ_SNSG01000013.1"/>
</dbReference>
<evidence type="ECO:0000256" key="1">
    <source>
        <dbReference type="SAM" id="MobiDB-lite"/>
    </source>
</evidence>
<dbReference type="AlphaFoldDB" id="A0AAX2RMM6"/>
<dbReference type="SMART" id="SM00306">
    <property type="entry name" value="HintN"/>
    <property type="match status" value="1"/>
</dbReference>
<dbReference type="EMBL" id="SNSQ01000016">
    <property type="protein sequence ID" value="TEU47506.1"/>
    <property type="molecule type" value="Genomic_DNA"/>
</dbReference>
<dbReference type="InterPro" id="IPR027417">
    <property type="entry name" value="P-loop_NTPase"/>
</dbReference>
<evidence type="ECO:0000256" key="2">
    <source>
        <dbReference type="SAM" id="Phobius"/>
    </source>
</evidence>
<feature type="domain" description="Hint" evidence="3">
    <location>
        <begin position="127"/>
        <end position="215"/>
    </location>
</feature>
<dbReference type="InterPro" id="IPR003587">
    <property type="entry name" value="Hint_dom_N"/>
</dbReference>
<dbReference type="PANTHER" id="PTHR30121">
    <property type="entry name" value="UNCHARACTERIZED PROTEIN YJGR-RELATED"/>
    <property type="match status" value="1"/>
</dbReference>
<feature type="compositionally biased region" description="Low complexity" evidence="1">
    <location>
        <begin position="960"/>
        <end position="970"/>
    </location>
</feature>
<dbReference type="Proteomes" id="UP000298234">
    <property type="component" value="Unassembled WGS sequence"/>
</dbReference>
<keyword evidence="2" id="KW-0472">Membrane</keyword>
<evidence type="ECO:0000313" key="5">
    <source>
        <dbReference type="Proteomes" id="UP000298234"/>
    </source>
</evidence>
<protein>
    <recommendedName>
        <fullName evidence="3">Hint domain-containing protein</fullName>
    </recommendedName>
</protein>
<evidence type="ECO:0000313" key="4">
    <source>
        <dbReference type="EMBL" id="TEU47506.1"/>
    </source>
</evidence>
<dbReference type="Gene3D" id="3.40.50.300">
    <property type="entry name" value="P-loop containing nucleotide triphosphate hydrolases"/>
    <property type="match status" value="1"/>
</dbReference>
<sequence>MAEKIVWWLGRPWNWQRISVGALLCGLFVPPFAPFAILFLFAAGLSLYVTGGTLPIRLPMSSRVTDRSETFTDDDNKPVFSKAGGIFYIGTVRSVDGVRDEHVGEQVYVTNSIARTHFAYVGTTGSGKPQPLDSLVLTVGGWKRMGDMRPGDEVCTPDGGTAPVLQIFDQGMQDVFEIEFEDGRTVLASDDHVWKVGEDGGEEQVATIDLFNYVQGLHRPVFVPLPQPWRDAPDVVMPEGEADSPYVMARDACSIDRDDAMLPAALTKGSTHQRALAIRGVMDRLAVVREGDVLVTHRSERLCRQIAYLVHSVGGKARVERDAGASLWTIAVRHPDARGMFTRHDLREQAASLPECLPWVRISSVRYVGRTECRCIYVDHPDHLYVTDGFIVTHNTEAILSYCVNPLAWGSGFILTDGKAEVITPNKVYAIARRLLREDDFRVLNFMNAGRDIWEVQKNEGRYSNTFNPPQRSSSGQLTQLMSSLMAEAGSDPMWKGLAIGMIDAVNRALKYKQFRGLIEVDFGVIRDSIDLEAVIDLCAEFDPTKRNFPELDEALIFKPLKAYLLNLPGFDWNKIMKAPKGKREIPEDLNKQHNFRSMQFMRQLTMLCDTYGPAIFKHKYPEVDMEDVVRMRRILVVLLPSLGMSDEESEAVGKLVITALRMMMAKTLGDKIEGTYAELNESRPTASPAPFFVVMDEIGYYFAQGISVMYAQARSLGFAMMAAGQTLAPIYKDKIKHEAKGMLANAGCTFSGLMKDPDETAEYFMKLAGESMVAETTGFEGSAMGGSVAYLDRMQGSLQQRKRVDYAELSSMKEGENILVFKNRVIRVKNFYVFGKAKIPKSAPMLLNKLVPIVSPKIGELERLVIRYSDASKVDDKLAGAIYRAIATLNRGGSLEDLAPPPISTPASDALMAIADRYANGLSDLNRDSSSRIIGLLKEVERITVGEDSAVNNGHEDSSSSASSGSSGSVKFGIKQPPAESEQRPADIRITDVLGTGEEGDAPKPAVPKASATDLLRSAAVPEIDMADPLASLMSDLTGDQEKAEAVVQAPATPPVEAAPVSAESDTTAALPLNGEAFDQDGSEAQLDADSVVISPHGSAESSDGADEADVLGDAFGDAVAQALGQANVTVAAPVPERVRQFIAEGAAVLQPESHEAREQAEDHAYEQIKSAMNYAVSPEEVPVVTEPDSAQVLEDELKRALGMI</sequence>
<accession>A0AAX2RMM6</accession>
<keyword evidence="2" id="KW-0812">Transmembrane</keyword>
<feature type="transmembrane region" description="Helical" evidence="2">
    <location>
        <begin position="21"/>
        <end position="49"/>
    </location>
</feature>
<dbReference type="PANTHER" id="PTHR30121:SF6">
    <property type="entry name" value="SLR6007 PROTEIN"/>
    <property type="match status" value="1"/>
</dbReference>
<dbReference type="InterPro" id="IPR036844">
    <property type="entry name" value="Hint_dom_sf"/>
</dbReference>
<dbReference type="SUPFAM" id="SSF52540">
    <property type="entry name" value="P-loop containing nucleoside triphosphate hydrolases"/>
    <property type="match status" value="1"/>
</dbReference>
<keyword evidence="2" id="KW-1133">Transmembrane helix</keyword>
<gene>
    <name evidence="4" type="ORF">E3D37_16000</name>
</gene>
<name>A0AAX2RMM6_BURCE</name>
<comment type="caution">
    <text evidence="4">The sequence shown here is derived from an EMBL/GenBank/DDBJ whole genome shotgun (WGS) entry which is preliminary data.</text>
</comment>
<feature type="region of interest" description="Disordered" evidence="1">
    <location>
        <begin position="948"/>
        <end position="988"/>
    </location>
</feature>
<dbReference type="Pfam" id="PF12696">
    <property type="entry name" value="TraG-D_C"/>
    <property type="match status" value="1"/>
</dbReference>
<dbReference type="InterPro" id="IPR032689">
    <property type="entry name" value="TraG-D_C"/>
</dbReference>
<reference evidence="4 5" key="1">
    <citation type="submission" date="2019-03" db="EMBL/GenBank/DDBJ databases">
        <title>Burkholderia cepacia outbreak.</title>
        <authorList>
            <person name="Farzana R."/>
            <person name="Walsh T.R."/>
        </authorList>
    </citation>
    <scope>NUCLEOTIDE SEQUENCE [LARGE SCALE GENOMIC DNA]</scope>
    <source>
        <strain evidence="5">d13</strain>
    </source>
</reference>
<dbReference type="Gene3D" id="2.170.16.10">
    <property type="entry name" value="Hedgehog/Intein (Hint) domain"/>
    <property type="match status" value="1"/>
</dbReference>
<evidence type="ECO:0000259" key="3">
    <source>
        <dbReference type="SMART" id="SM00306"/>
    </source>
</evidence>
<proteinExistence type="predicted"/>
<dbReference type="SUPFAM" id="SSF51294">
    <property type="entry name" value="Hedgehog/intein (Hint) domain"/>
    <property type="match status" value="1"/>
</dbReference>
<organism evidence="4 5">
    <name type="scientific">Burkholderia cepacia</name>
    <name type="common">Pseudomonas cepacia</name>
    <dbReference type="NCBI Taxonomy" id="292"/>
    <lineage>
        <taxon>Bacteria</taxon>
        <taxon>Pseudomonadati</taxon>
        <taxon>Pseudomonadota</taxon>
        <taxon>Betaproteobacteria</taxon>
        <taxon>Burkholderiales</taxon>
        <taxon>Burkholderiaceae</taxon>
        <taxon>Burkholderia</taxon>
        <taxon>Burkholderia cepacia complex</taxon>
    </lineage>
</organism>